<dbReference type="Proteomes" id="UP000308836">
    <property type="component" value="Unassembled WGS sequence"/>
</dbReference>
<proteinExistence type="predicted"/>
<dbReference type="EMBL" id="SRYG01000016">
    <property type="protein sequence ID" value="TGY65534.1"/>
    <property type="molecule type" value="Genomic_DNA"/>
</dbReference>
<evidence type="ECO:0000313" key="1">
    <source>
        <dbReference type="EMBL" id="TGY65534.1"/>
    </source>
</evidence>
<name>A0AC61R6A7_9FIRM</name>
<sequence>MKTIRITAMKQVEHRDLMERFENELEEACTIEVGQSWIVENLRKPEGFCDSAWQTIYPFAMTLAYGGGDIYEGWMKDKHAVMLSCNDGFRPVSFYVEALD</sequence>
<protein>
    <submittedName>
        <fullName evidence="1">TIGR04076 family protein</fullName>
    </submittedName>
</protein>
<reference evidence="1" key="1">
    <citation type="submission" date="2019-04" db="EMBL/GenBank/DDBJ databases">
        <title>Microbes associate with the intestines of laboratory mice.</title>
        <authorList>
            <person name="Navarre W."/>
            <person name="Wong E."/>
            <person name="Huang K."/>
            <person name="Tropini C."/>
            <person name="Ng K."/>
            <person name="Yu B."/>
        </authorList>
    </citation>
    <scope>NUCLEOTIDE SEQUENCE</scope>
    <source>
        <strain evidence="1">NM09_H32</strain>
    </source>
</reference>
<evidence type="ECO:0000313" key="2">
    <source>
        <dbReference type="Proteomes" id="UP000308836"/>
    </source>
</evidence>
<keyword evidence="2" id="KW-1185">Reference proteome</keyword>
<accession>A0AC61R6A7</accession>
<organism evidence="1 2">
    <name type="scientific">Dubosiella muris</name>
    <dbReference type="NCBI Taxonomy" id="3038133"/>
    <lineage>
        <taxon>Bacteria</taxon>
        <taxon>Bacillati</taxon>
        <taxon>Bacillota</taxon>
        <taxon>Erysipelotrichia</taxon>
        <taxon>Erysipelotrichales</taxon>
        <taxon>Erysipelotrichaceae</taxon>
        <taxon>Dubosiella</taxon>
    </lineage>
</organism>
<comment type="caution">
    <text evidence="1">The sequence shown here is derived from an EMBL/GenBank/DDBJ whole genome shotgun (WGS) entry which is preliminary data.</text>
</comment>
<gene>
    <name evidence="1" type="ORF">E5336_08200</name>
</gene>